<protein>
    <submittedName>
        <fullName evidence="1">Uncharacterized protein</fullName>
    </submittedName>
</protein>
<sequence length="65" mass="7053">MIGILPCSLPVCLIYTTSSCAILFLLLEDLPQSRQNFSPSAILRRNPVEPNSSPALCPTQNSCAF</sequence>
<organism evidence="1 2">
    <name type="scientific">Rickenella mellea</name>
    <dbReference type="NCBI Taxonomy" id="50990"/>
    <lineage>
        <taxon>Eukaryota</taxon>
        <taxon>Fungi</taxon>
        <taxon>Dikarya</taxon>
        <taxon>Basidiomycota</taxon>
        <taxon>Agaricomycotina</taxon>
        <taxon>Agaricomycetes</taxon>
        <taxon>Hymenochaetales</taxon>
        <taxon>Rickenellaceae</taxon>
        <taxon>Rickenella</taxon>
    </lineage>
</organism>
<dbReference type="AlphaFoldDB" id="A0A4Y7Q2T9"/>
<keyword evidence="2" id="KW-1185">Reference proteome</keyword>
<evidence type="ECO:0000313" key="2">
    <source>
        <dbReference type="Proteomes" id="UP000294933"/>
    </source>
</evidence>
<dbReference type="EMBL" id="ML170180">
    <property type="protein sequence ID" value="TDL21596.1"/>
    <property type="molecule type" value="Genomic_DNA"/>
</dbReference>
<accession>A0A4Y7Q2T9</accession>
<evidence type="ECO:0000313" key="1">
    <source>
        <dbReference type="EMBL" id="TDL21596.1"/>
    </source>
</evidence>
<gene>
    <name evidence="1" type="ORF">BD410DRAFT_789719</name>
</gene>
<dbReference type="Proteomes" id="UP000294933">
    <property type="component" value="Unassembled WGS sequence"/>
</dbReference>
<name>A0A4Y7Q2T9_9AGAM</name>
<proteinExistence type="predicted"/>
<dbReference type="VEuPathDB" id="FungiDB:BD410DRAFT_789719"/>
<reference evidence="1 2" key="1">
    <citation type="submission" date="2018-06" db="EMBL/GenBank/DDBJ databases">
        <title>A transcriptomic atlas of mushroom development highlights an independent origin of complex multicellularity.</title>
        <authorList>
            <consortium name="DOE Joint Genome Institute"/>
            <person name="Krizsan K."/>
            <person name="Almasi E."/>
            <person name="Merenyi Z."/>
            <person name="Sahu N."/>
            <person name="Viragh M."/>
            <person name="Koszo T."/>
            <person name="Mondo S."/>
            <person name="Kiss B."/>
            <person name="Balint B."/>
            <person name="Kues U."/>
            <person name="Barry K."/>
            <person name="Hegedus J.C."/>
            <person name="Henrissat B."/>
            <person name="Johnson J."/>
            <person name="Lipzen A."/>
            <person name="Ohm R."/>
            <person name="Nagy I."/>
            <person name="Pangilinan J."/>
            <person name="Yan J."/>
            <person name="Xiong Y."/>
            <person name="Grigoriev I.V."/>
            <person name="Hibbett D.S."/>
            <person name="Nagy L.G."/>
        </authorList>
    </citation>
    <scope>NUCLEOTIDE SEQUENCE [LARGE SCALE GENOMIC DNA]</scope>
    <source>
        <strain evidence="1 2">SZMC22713</strain>
    </source>
</reference>